<evidence type="ECO:0008006" key="3">
    <source>
        <dbReference type="Google" id="ProtNLM"/>
    </source>
</evidence>
<gene>
    <name evidence="2" type="ORF">S01H1_73725</name>
</gene>
<proteinExistence type="predicted"/>
<dbReference type="AlphaFoldDB" id="X0X6Y9"/>
<evidence type="ECO:0000256" key="1">
    <source>
        <dbReference type="SAM" id="Phobius"/>
    </source>
</evidence>
<keyword evidence="1" id="KW-1133">Transmembrane helix</keyword>
<evidence type="ECO:0000313" key="2">
    <source>
        <dbReference type="EMBL" id="GAG31162.1"/>
    </source>
</evidence>
<sequence length="155" mass="16946">MSNERRHELEKNDLAILLDRVNKTIEPYSKLIAVGIGALFIAVMGWLFYNSQRSGQRSDSTLDLIQGAASQDAEVLMEVSNNYPGTVAAAWAQVYQGQLQLSQGIQTLYRDREEAEQLLGDAKSAFQSAVSASSDPLLRSRANLGIARADESLGN</sequence>
<dbReference type="EMBL" id="BARS01049273">
    <property type="protein sequence ID" value="GAG31162.1"/>
    <property type="molecule type" value="Genomic_DNA"/>
</dbReference>
<name>X0X6Y9_9ZZZZ</name>
<reference evidence="2" key="1">
    <citation type="journal article" date="2014" name="Front. Microbiol.">
        <title>High frequency of phylogenetically diverse reductive dehalogenase-homologous genes in deep subseafloor sedimentary metagenomes.</title>
        <authorList>
            <person name="Kawai M."/>
            <person name="Futagami T."/>
            <person name="Toyoda A."/>
            <person name="Takaki Y."/>
            <person name="Nishi S."/>
            <person name="Hori S."/>
            <person name="Arai W."/>
            <person name="Tsubouchi T."/>
            <person name="Morono Y."/>
            <person name="Uchiyama I."/>
            <person name="Ito T."/>
            <person name="Fujiyama A."/>
            <person name="Inagaki F."/>
            <person name="Takami H."/>
        </authorList>
    </citation>
    <scope>NUCLEOTIDE SEQUENCE</scope>
    <source>
        <strain evidence="2">Expedition CK06-06</strain>
    </source>
</reference>
<keyword evidence="1" id="KW-0812">Transmembrane</keyword>
<organism evidence="2">
    <name type="scientific">marine sediment metagenome</name>
    <dbReference type="NCBI Taxonomy" id="412755"/>
    <lineage>
        <taxon>unclassified sequences</taxon>
        <taxon>metagenomes</taxon>
        <taxon>ecological metagenomes</taxon>
    </lineage>
</organism>
<keyword evidence="1" id="KW-0472">Membrane</keyword>
<protein>
    <recommendedName>
        <fullName evidence="3">Tetratricopeptide repeat-like domain-containing protein</fullName>
    </recommendedName>
</protein>
<accession>X0X6Y9</accession>
<feature type="transmembrane region" description="Helical" evidence="1">
    <location>
        <begin position="31"/>
        <end position="49"/>
    </location>
</feature>
<feature type="non-terminal residue" evidence="2">
    <location>
        <position position="155"/>
    </location>
</feature>
<comment type="caution">
    <text evidence="2">The sequence shown here is derived from an EMBL/GenBank/DDBJ whole genome shotgun (WGS) entry which is preliminary data.</text>
</comment>